<evidence type="ECO:0000256" key="1">
    <source>
        <dbReference type="ARBA" id="ARBA00004571"/>
    </source>
</evidence>
<evidence type="ECO:0000256" key="2">
    <source>
        <dbReference type="ARBA" id="ARBA00022448"/>
    </source>
</evidence>
<dbReference type="Pfam" id="PF00593">
    <property type="entry name" value="TonB_dep_Rec_b-barrel"/>
    <property type="match status" value="1"/>
</dbReference>
<dbReference type="PROSITE" id="PS52016">
    <property type="entry name" value="TONB_DEPENDENT_REC_3"/>
    <property type="match status" value="1"/>
</dbReference>
<dbReference type="SUPFAM" id="SSF49464">
    <property type="entry name" value="Carboxypeptidase regulatory domain-like"/>
    <property type="match status" value="1"/>
</dbReference>
<dbReference type="InterPro" id="IPR012910">
    <property type="entry name" value="Plug_dom"/>
</dbReference>
<evidence type="ECO:0000313" key="14">
    <source>
        <dbReference type="Proteomes" id="UP000236454"/>
    </source>
</evidence>
<gene>
    <name evidence="13" type="ORF">SAMN05216474_0152</name>
</gene>
<comment type="similarity">
    <text evidence="8 9">Belongs to the TonB-dependent receptor family.</text>
</comment>
<dbReference type="EMBL" id="FPAS01000001">
    <property type="protein sequence ID" value="SFT36883.1"/>
    <property type="molecule type" value="Genomic_DNA"/>
</dbReference>
<keyword evidence="4 8" id="KW-0812">Transmembrane</keyword>
<feature type="domain" description="TonB-dependent receptor-like beta-barrel" evidence="11">
    <location>
        <begin position="457"/>
        <end position="909"/>
    </location>
</feature>
<proteinExistence type="inferred from homology"/>
<dbReference type="InterPro" id="IPR023996">
    <property type="entry name" value="TonB-dep_OMP_SusC/RagA"/>
</dbReference>
<dbReference type="Gene3D" id="2.170.130.10">
    <property type="entry name" value="TonB-dependent receptor, plug domain"/>
    <property type="match status" value="1"/>
</dbReference>
<evidence type="ECO:0000313" key="13">
    <source>
        <dbReference type="EMBL" id="SFT36883.1"/>
    </source>
</evidence>
<evidence type="ECO:0000256" key="10">
    <source>
        <dbReference type="SAM" id="SignalP"/>
    </source>
</evidence>
<keyword evidence="14" id="KW-1185">Reference proteome</keyword>
<evidence type="ECO:0000259" key="11">
    <source>
        <dbReference type="Pfam" id="PF00593"/>
    </source>
</evidence>
<comment type="subcellular location">
    <subcellularLocation>
        <location evidence="1 8">Cell outer membrane</location>
        <topology evidence="1 8">Multi-pass membrane protein</topology>
    </subcellularLocation>
</comment>
<dbReference type="Gene3D" id="2.40.170.20">
    <property type="entry name" value="TonB-dependent receptor, beta-barrel domain"/>
    <property type="match status" value="1"/>
</dbReference>
<evidence type="ECO:0000256" key="8">
    <source>
        <dbReference type="PROSITE-ProRule" id="PRU01360"/>
    </source>
</evidence>
<evidence type="ECO:0000256" key="9">
    <source>
        <dbReference type="RuleBase" id="RU003357"/>
    </source>
</evidence>
<evidence type="ECO:0000256" key="5">
    <source>
        <dbReference type="ARBA" id="ARBA00023077"/>
    </source>
</evidence>
<sequence length="1065" mass="117706">MKKNLLIFLSIFCASTLWAQNNVEGVIKDLETQEPLPFVTVGIKNTETKVRTDITGKYTLNVQKQDTLTFALMGYFQQELVVANAQSFDVFLVAEVKEFDDVVITALGLKRNKRDLGYAVQSVDGEDLGEVRTPNLSDNLGGRIAGVQTTAGSSGVGSSTRVIIRGETSLSGNNQPLYVVDGVPISNQMIANNTENLESGFQEVDYGNGGGEIAADDIASITVLKGPGAAALYGTRAANGVIIIATKQAQATKGVGVTVNSSVTFDQIAFLPQFQNVYGQGSGGQFAYEDGLGGGINDGGLTSFGAQMNGQLVTQYDGVSYDKNGNPVRGGDVIARDGNPITATPFVANPNNVESFFRTGVTSTQNIALNSRNDNGGYRFSYSRLDNTGTIPNSDYRRNNLAFTADYQLSNKLKLRTYANFINSNSTHRPGLGYGSENLMYSFLWMGRQVNLSNAEDYWQAGQEGFQQYNYNTQWLDNPYFNVYENTNGFNKNRLLGNAVLSYDITDKISFRLRSGADVYNDVRTSKRAFSTQRFKNGAYREDVVNYSEINTDALLNYTGQFTEHDAWNVGVGANNFTQNIAYQSITAGELSVPGIYNFENSKIPLQASQYSGQKQINSVYALANYNFKRKMYLDATLRNDYSSTLPKENNSFFYYSASAAFVLSDWFNLPEWLSYSKLRMSSSSVGNDTDPFQLRNTYTFNQNYGSYPLLSNSSTLLNADLRPERINALEAGVELYFLKDRIGLDVTAYQNTAKDQIISLPASAASGYTNRVINGGVIQSKGIEIALTADVIKKKDFSWKTYANFTKGASYVEELPEGVDQYTTGYTRVYTSTDNSVYYIAQEGGRIGDMYGTGFKKSPDGRIIYDANGLPVRDSELRYLGNYNPDFMLGFGNEFKYKGFTLNFLVDWRYGGVFVSRTKAIGSTSGVLEETLIGREEGIVGDGLVNVGTETNPIYEENTTAISAAEYYNQFYNRANEESALLDASYVKLRQVSLNYTFPDAWVKKMNLNSFKVGFVARNLFTITENPHVDPELSAMQGTQQVYGVEDLSYPSTRSYGFNIQLTF</sequence>
<dbReference type="InterPro" id="IPR000531">
    <property type="entry name" value="Beta-barrel_TonB"/>
</dbReference>
<keyword evidence="10" id="KW-0732">Signal</keyword>
<dbReference type="Pfam" id="PF13715">
    <property type="entry name" value="CarbopepD_reg_2"/>
    <property type="match status" value="1"/>
</dbReference>
<dbReference type="RefSeq" id="WP_090247575.1">
    <property type="nucleotide sequence ID" value="NZ_FPAS01000001.1"/>
</dbReference>
<accession>A0A1I6XFJ4</accession>
<dbReference type="Proteomes" id="UP000236454">
    <property type="component" value="Unassembled WGS sequence"/>
</dbReference>
<dbReference type="InterPro" id="IPR008969">
    <property type="entry name" value="CarboxyPept-like_regulatory"/>
</dbReference>
<dbReference type="AlphaFoldDB" id="A0A1I6XFJ4"/>
<keyword evidence="5 9" id="KW-0798">TonB box</keyword>
<evidence type="ECO:0000256" key="7">
    <source>
        <dbReference type="ARBA" id="ARBA00023237"/>
    </source>
</evidence>
<dbReference type="InterPro" id="IPR023997">
    <property type="entry name" value="TonB-dep_OMP_SusC/RagA_CS"/>
</dbReference>
<feature type="signal peptide" evidence="10">
    <location>
        <begin position="1"/>
        <end position="19"/>
    </location>
</feature>
<evidence type="ECO:0000256" key="6">
    <source>
        <dbReference type="ARBA" id="ARBA00023136"/>
    </source>
</evidence>
<evidence type="ECO:0000256" key="4">
    <source>
        <dbReference type="ARBA" id="ARBA00022692"/>
    </source>
</evidence>
<dbReference type="InterPro" id="IPR039426">
    <property type="entry name" value="TonB-dep_rcpt-like"/>
</dbReference>
<evidence type="ECO:0000259" key="12">
    <source>
        <dbReference type="Pfam" id="PF07715"/>
    </source>
</evidence>
<dbReference type="OrthoDB" id="9768177at2"/>
<reference evidence="13 14" key="1">
    <citation type="submission" date="2016-10" db="EMBL/GenBank/DDBJ databases">
        <authorList>
            <person name="de Groot N.N."/>
        </authorList>
    </citation>
    <scope>NUCLEOTIDE SEQUENCE [LARGE SCALE GENOMIC DNA]</scope>
    <source>
        <strain evidence="13 14">CGMCC 1.7005</strain>
    </source>
</reference>
<dbReference type="InterPro" id="IPR037066">
    <property type="entry name" value="Plug_dom_sf"/>
</dbReference>
<dbReference type="GO" id="GO:0009279">
    <property type="term" value="C:cell outer membrane"/>
    <property type="evidence" value="ECO:0007669"/>
    <property type="project" value="UniProtKB-SubCell"/>
</dbReference>
<dbReference type="STRING" id="477690.SAMN05216474_0152"/>
<protein>
    <submittedName>
        <fullName evidence="13">TonB-linked outer membrane protein, SusC/RagA family</fullName>
    </submittedName>
</protein>
<dbReference type="Gene3D" id="2.60.40.1120">
    <property type="entry name" value="Carboxypeptidase-like, regulatory domain"/>
    <property type="match status" value="1"/>
</dbReference>
<keyword evidence="3 8" id="KW-1134">Transmembrane beta strand</keyword>
<keyword evidence="7 8" id="KW-0998">Cell outer membrane</keyword>
<keyword evidence="2 8" id="KW-0813">Transport</keyword>
<dbReference type="Pfam" id="PF07715">
    <property type="entry name" value="Plug"/>
    <property type="match status" value="1"/>
</dbReference>
<dbReference type="NCBIfam" id="TIGR04056">
    <property type="entry name" value="OMP_RagA_SusC"/>
    <property type="match status" value="1"/>
</dbReference>
<organism evidence="13 14">
    <name type="scientific">Lishizhenia tianjinensis</name>
    <dbReference type="NCBI Taxonomy" id="477690"/>
    <lineage>
        <taxon>Bacteria</taxon>
        <taxon>Pseudomonadati</taxon>
        <taxon>Bacteroidota</taxon>
        <taxon>Flavobacteriia</taxon>
        <taxon>Flavobacteriales</taxon>
        <taxon>Crocinitomicaceae</taxon>
        <taxon>Lishizhenia</taxon>
    </lineage>
</organism>
<evidence type="ECO:0000256" key="3">
    <source>
        <dbReference type="ARBA" id="ARBA00022452"/>
    </source>
</evidence>
<keyword evidence="6 8" id="KW-0472">Membrane</keyword>
<name>A0A1I6XFJ4_9FLAO</name>
<feature type="chain" id="PRO_5014621389" evidence="10">
    <location>
        <begin position="20"/>
        <end position="1065"/>
    </location>
</feature>
<dbReference type="SUPFAM" id="SSF56935">
    <property type="entry name" value="Porins"/>
    <property type="match status" value="1"/>
</dbReference>
<dbReference type="InterPro" id="IPR036942">
    <property type="entry name" value="Beta-barrel_TonB_sf"/>
</dbReference>
<dbReference type="NCBIfam" id="TIGR04057">
    <property type="entry name" value="SusC_RagA_signa"/>
    <property type="match status" value="1"/>
</dbReference>
<feature type="domain" description="TonB-dependent receptor plug" evidence="12">
    <location>
        <begin position="113"/>
        <end position="241"/>
    </location>
</feature>